<evidence type="ECO:0000256" key="6">
    <source>
        <dbReference type="ARBA" id="ARBA00022842"/>
    </source>
</evidence>
<evidence type="ECO:0000256" key="7">
    <source>
        <dbReference type="ARBA" id="ARBA00023134"/>
    </source>
</evidence>
<organism evidence="12 13">
    <name type="scientific">Symbiobacterium terraclitae</name>
    <dbReference type="NCBI Taxonomy" id="557451"/>
    <lineage>
        <taxon>Bacteria</taxon>
        <taxon>Bacillati</taxon>
        <taxon>Bacillota</taxon>
        <taxon>Clostridia</taxon>
        <taxon>Eubacteriales</taxon>
        <taxon>Symbiobacteriaceae</taxon>
        <taxon>Symbiobacterium</taxon>
    </lineage>
</organism>
<evidence type="ECO:0000256" key="8">
    <source>
        <dbReference type="ARBA" id="ARBA00023210"/>
    </source>
</evidence>
<evidence type="ECO:0000256" key="3">
    <source>
        <dbReference type="ARBA" id="ARBA00022618"/>
    </source>
</evidence>
<dbReference type="InterPro" id="IPR019987">
    <property type="entry name" value="GTP-bd_ribosome_bio_YsxC"/>
</dbReference>
<dbReference type="CDD" id="cd01876">
    <property type="entry name" value="YihA_EngB"/>
    <property type="match status" value="1"/>
</dbReference>
<proteinExistence type="inferred from homology"/>
<dbReference type="EMBL" id="JAGGLG010000023">
    <property type="protein sequence ID" value="MBP2019145.1"/>
    <property type="molecule type" value="Genomic_DNA"/>
</dbReference>
<evidence type="ECO:0000256" key="10">
    <source>
        <dbReference type="HAMAP-Rule" id="MF_00321"/>
    </source>
</evidence>
<keyword evidence="4" id="KW-0479">Metal-binding</keyword>
<dbReference type="PANTHER" id="PTHR11649">
    <property type="entry name" value="MSS1/TRME-RELATED GTP-BINDING PROTEIN"/>
    <property type="match status" value="1"/>
</dbReference>
<dbReference type="PROSITE" id="PS51706">
    <property type="entry name" value="G_ENGB"/>
    <property type="match status" value="1"/>
</dbReference>
<protein>
    <recommendedName>
        <fullName evidence="10">Probable GTP-binding protein EngB</fullName>
    </recommendedName>
</protein>
<dbReference type="RefSeq" id="WP_209467264.1">
    <property type="nucleotide sequence ID" value="NZ_JAGGLG010000023.1"/>
</dbReference>
<keyword evidence="8 10" id="KW-0717">Septation</keyword>
<dbReference type="SUPFAM" id="SSF52540">
    <property type="entry name" value="P-loop containing nucleoside triphosphate hydrolases"/>
    <property type="match status" value="1"/>
</dbReference>
<comment type="similarity">
    <text evidence="2 10">Belongs to the TRAFAC class TrmE-Era-EngA-EngB-Septin-like GTPase superfamily. EngB GTPase family.</text>
</comment>
<evidence type="ECO:0000256" key="1">
    <source>
        <dbReference type="ARBA" id="ARBA00001946"/>
    </source>
</evidence>
<dbReference type="InterPro" id="IPR027417">
    <property type="entry name" value="P-loop_NTPase"/>
</dbReference>
<dbReference type="InterPro" id="IPR030393">
    <property type="entry name" value="G_ENGB_dom"/>
</dbReference>
<comment type="cofactor">
    <cofactor evidence="1">
        <name>Mg(2+)</name>
        <dbReference type="ChEBI" id="CHEBI:18420"/>
    </cofactor>
</comment>
<evidence type="ECO:0000256" key="9">
    <source>
        <dbReference type="ARBA" id="ARBA00023306"/>
    </source>
</evidence>
<sequence>MAVFAEFVLSVASPAQLPGDGLPELALVGRSNVGKSSLINALVQNRKLARTSNTPGRTQTLNYYRIWPEGKPRFGEAVPRPPGPDRFALTGTAREAALKAGAFYLVDMPGYGFARVSEAQRRQWGQLIENYLLKRETLRGVVQVVDLRHPPSKDDVAMREWLRHHGRTALCVATKADKVGRPLWPRHLKVIAQDLALDPGAEPLIVFSAETGAGREEVWRWIIEKMKQ</sequence>
<comment type="function">
    <text evidence="10">Necessary for normal cell division and for the maintenance of normal septation.</text>
</comment>
<gene>
    <name evidence="10" type="primary">engB</name>
    <name evidence="12" type="ORF">J2Z79_002562</name>
</gene>
<evidence type="ECO:0000259" key="11">
    <source>
        <dbReference type="PROSITE" id="PS51706"/>
    </source>
</evidence>
<dbReference type="Pfam" id="PF01926">
    <property type="entry name" value="MMR_HSR1"/>
    <property type="match status" value="1"/>
</dbReference>
<feature type="domain" description="EngB-type G" evidence="11">
    <location>
        <begin position="21"/>
        <end position="228"/>
    </location>
</feature>
<evidence type="ECO:0000256" key="4">
    <source>
        <dbReference type="ARBA" id="ARBA00022723"/>
    </source>
</evidence>
<dbReference type="Proteomes" id="UP001519289">
    <property type="component" value="Unassembled WGS sequence"/>
</dbReference>
<keyword evidence="13" id="KW-1185">Reference proteome</keyword>
<keyword evidence="7 10" id="KW-0342">GTP-binding</keyword>
<reference evidence="12 13" key="1">
    <citation type="submission" date="2021-03" db="EMBL/GenBank/DDBJ databases">
        <title>Genomic Encyclopedia of Type Strains, Phase IV (KMG-IV): sequencing the most valuable type-strain genomes for metagenomic binning, comparative biology and taxonomic classification.</title>
        <authorList>
            <person name="Goeker M."/>
        </authorList>
    </citation>
    <scope>NUCLEOTIDE SEQUENCE [LARGE SCALE GENOMIC DNA]</scope>
    <source>
        <strain evidence="12 13">DSM 27138</strain>
    </source>
</reference>
<keyword evidence="3 10" id="KW-0132">Cell division</keyword>
<evidence type="ECO:0000256" key="5">
    <source>
        <dbReference type="ARBA" id="ARBA00022741"/>
    </source>
</evidence>
<dbReference type="PANTHER" id="PTHR11649:SF13">
    <property type="entry name" value="ENGB-TYPE G DOMAIN-CONTAINING PROTEIN"/>
    <property type="match status" value="1"/>
</dbReference>
<keyword evidence="9 10" id="KW-0131">Cell cycle</keyword>
<name>A0ABS4JUE0_9FIRM</name>
<dbReference type="HAMAP" id="MF_00321">
    <property type="entry name" value="GTPase_EngB"/>
    <property type="match status" value="1"/>
</dbReference>
<evidence type="ECO:0000313" key="12">
    <source>
        <dbReference type="EMBL" id="MBP2019145.1"/>
    </source>
</evidence>
<dbReference type="InterPro" id="IPR006073">
    <property type="entry name" value="GTP-bd"/>
</dbReference>
<keyword evidence="5 10" id="KW-0547">Nucleotide-binding</keyword>
<dbReference type="Gene3D" id="3.40.50.300">
    <property type="entry name" value="P-loop containing nucleotide triphosphate hydrolases"/>
    <property type="match status" value="1"/>
</dbReference>
<keyword evidence="6" id="KW-0460">Magnesium</keyword>
<evidence type="ECO:0000256" key="2">
    <source>
        <dbReference type="ARBA" id="ARBA00009638"/>
    </source>
</evidence>
<comment type="caution">
    <text evidence="12">The sequence shown here is derived from an EMBL/GenBank/DDBJ whole genome shotgun (WGS) entry which is preliminary data.</text>
</comment>
<accession>A0ABS4JUE0</accession>
<evidence type="ECO:0000313" key="13">
    <source>
        <dbReference type="Proteomes" id="UP001519289"/>
    </source>
</evidence>